<protein>
    <recommendedName>
        <fullName evidence="4">SCP domain-containing protein</fullName>
    </recommendedName>
</protein>
<dbReference type="Pfam" id="PF00188">
    <property type="entry name" value="CAP"/>
    <property type="match status" value="4"/>
</dbReference>
<evidence type="ECO:0000256" key="2">
    <source>
        <dbReference type="ARBA" id="ARBA00022525"/>
    </source>
</evidence>
<evidence type="ECO:0000256" key="1">
    <source>
        <dbReference type="ARBA" id="ARBA00004613"/>
    </source>
</evidence>
<dbReference type="InterPro" id="IPR018244">
    <property type="entry name" value="Allrgn_V5/Tpx1_CS"/>
</dbReference>
<feature type="domain" description="SCP" evidence="4">
    <location>
        <begin position="512"/>
        <end position="668"/>
    </location>
</feature>
<reference evidence="5" key="1">
    <citation type="submission" date="2021-12" db="EMBL/GenBank/DDBJ databases">
        <authorList>
            <person name="King R."/>
        </authorList>
    </citation>
    <scope>NUCLEOTIDE SEQUENCE</scope>
</reference>
<comment type="subcellular location">
    <subcellularLocation>
        <location evidence="1">Secreted</location>
    </subcellularLocation>
</comment>
<dbReference type="SMART" id="SM00198">
    <property type="entry name" value="SCP"/>
    <property type="match status" value="4"/>
</dbReference>
<organism evidence="5 6">
    <name type="scientific">Brassicogethes aeneus</name>
    <name type="common">Rape pollen beetle</name>
    <name type="synonym">Meligethes aeneus</name>
    <dbReference type="NCBI Taxonomy" id="1431903"/>
    <lineage>
        <taxon>Eukaryota</taxon>
        <taxon>Metazoa</taxon>
        <taxon>Ecdysozoa</taxon>
        <taxon>Arthropoda</taxon>
        <taxon>Hexapoda</taxon>
        <taxon>Insecta</taxon>
        <taxon>Pterygota</taxon>
        <taxon>Neoptera</taxon>
        <taxon>Endopterygota</taxon>
        <taxon>Coleoptera</taxon>
        <taxon>Polyphaga</taxon>
        <taxon>Cucujiformia</taxon>
        <taxon>Nitidulidae</taxon>
        <taxon>Meligethinae</taxon>
        <taxon>Brassicogethes</taxon>
    </lineage>
</organism>
<feature type="domain" description="SCP" evidence="4">
    <location>
        <begin position="60"/>
        <end position="219"/>
    </location>
</feature>
<dbReference type="SUPFAM" id="SSF55797">
    <property type="entry name" value="PR-1-like"/>
    <property type="match status" value="5"/>
</dbReference>
<keyword evidence="2" id="KW-0964">Secreted</keyword>
<dbReference type="Proteomes" id="UP001154078">
    <property type="component" value="Chromosome 4"/>
</dbReference>
<accession>A0A9P0B5W6</accession>
<evidence type="ECO:0000313" key="6">
    <source>
        <dbReference type="Proteomes" id="UP001154078"/>
    </source>
</evidence>
<feature type="signal peptide" evidence="3">
    <location>
        <begin position="1"/>
        <end position="18"/>
    </location>
</feature>
<dbReference type="CDD" id="cd05380">
    <property type="entry name" value="CAP_euk"/>
    <property type="match status" value="4"/>
</dbReference>
<dbReference type="Gene3D" id="3.40.33.10">
    <property type="entry name" value="CAP"/>
    <property type="match status" value="5"/>
</dbReference>
<dbReference type="EMBL" id="OV121135">
    <property type="protein sequence ID" value="CAH0556088.1"/>
    <property type="molecule type" value="Genomic_DNA"/>
</dbReference>
<dbReference type="PANTHER" id="PTHR10334">
    <property type="entry name" value="CYSTEINE-RICH SECRETORY PROTEIN-RELATED"/>
    <property type="match status" value="1"/>
</dbReference>
<dbReference type="OrthoDB" id="414826at2759"/>
<dbReference type="AlphaFoldDB" id="A0A9P0B5W6"/>
<feature type="domain" description="SCP" evidence="4">
    <location>
        <begin position="753"/>
        <end position="945"/>
    </location>
</feature>
<sequence length="1086" mass="123096">MKFILMLIILFVNNSARAAIDYDLYCNKLSCKDKGKNTVCLRKDEKCEPVKTCAKFPMTGDHREAVRTIHNELRNKFAGGKDNETSKTASNMMVINYDIALEEVMRCYIHSCIFDHDKCRITEKFDSVGQNLYYAENSNPKWDMKDVIKSAANSWYSEIKDVTSDQYDGFHSSSGPAIGHFTQMVWAKTEFIGCAASTSTDKKKLYFGCNYGPAGNVLQTPILKWGPPCSESLDYELYCNELYCDEEKNTVCLRKYDQCEPRQNCENLPMSAETREEVRTQHNEFRNKFAGGKDDEMTNTTSNMMVINYDMELEEVVRCHINTCIWGHDKCRRTEKFERPGQNLYQKTGGDNDLKVVIKSAVKRWYQEIKYMTPNQYDSFYPPKTASTKQQIGHFTQLVWAKTEFVGCAASKSSDGSELYFGCNYGPGGNVLDTSILKWGPPCSVCKNGLKCNEKYESLCGVLLAIPDSAKLDYDLFCKELSCKDEKNTVCLRKDEKCQSTKNCDNVPLTPDHRQLIVDLHNEYRNKFAGGKDSQKTTSNMMVINYDMELEEVHTCHLNTCTMGHDKCRKVKRFNCGQNLYFRRDEHYEVDNIMKTAMRVWYAEKVNMTPEVYEGYHDNGKEVGHFTALVWAKSSLIGCALNLKTDIPDYKYEIYFGCNYGTAGNVFQKPVVNWGPPCSACEENLKCNSKYESLCGVLLAIPGAASQGRPTELDYDLFCKELSCKDVKNTVCLRKDEKCQSTKNCDNVPLSADHRQTIVDLHNEYRNKFAGGKDSQKTTSNMNVINYDMELEEVHTTQRGLYVFVDFGILVDNIGANIYRKTSVLAIVADCKCHLNTCTMGHDKCRKVKRFNCGQNLYFRRDEHYEVDNIMKTAMRVWYAEKVNMTPDIYEGYYDSGRDVGHFTALVWAKSSLIGCALNLKTDIPDYKYEIYFGCNYGTAGNVFQKPVVNWGPPCSACEENLKCNTKYESLCGVLLAIPGAASQRRPTVVVVGAKSQGSCACDLMKCLKVEKCDEGEKKVPYGPCNCCHMCVPEYTDDVDPLNGCTQEVCEKVKCLKNSNCAKDEVRSVYGPCKCCAICIPASLGI</sequence>
<name>A0A9P0B5W6_BRAAE</name>
<dbReference type="PROSITE" id="PS01010">
    <property type="entry name" value="CRISP_2"/>
    <property type="match status" value="2"/>
</dbReference>
<dbReference type="InterPro" id="IPR002413">
    <property type="entry name" value="V5_allergen-like"/>
</dbReference>
<evidence type="ECO:0000259" key="4">
    <source>
        <dbReference type="SMART" id="SM00198"/>
    </source>
</evidence>
<keyword evidence="6" id="KW-1185">Reference proteome</keyword>
<feature type="domain" description="SCP" evidence="4">
    <location>
        <begin position="273"/>
        <end position="433"/>
    </location>
</feature>
<feature type="chain" id="PRO_5040301012" description="SCP domain-containing protein" evidence="3">
    <location>
        <begin position="19"/>
        <end position="1086"/>
    </location>
</feature>
<keyword evidence="3" id="KW-0732">Signal</keyword>
<dbReference type="InterPro" id="IPR035940">
    <property type="entry name" value="CAP_sf"/>
</dbReference>
<dbReference type="PRINTS" id="PR00837">
    <property type="entry name" value="V5TPXLIKE"/>
</dbReference>
<dbReference type="InterPro" id="IPR001283">
    <property type="entry name" value="CRISP-related"/>
</dbReference>
<dbReference type="GO" id="GO:0005576">
    <property type="term" value="C:extracellular region"/>
    <property type="evidence" value="ECO:0007669"/>
    <property type="project" value="UniProtKB-SubCell"/>
</dbReference>
<dbReference type="PRINTS" id="PR00838">
    <property type="entry name" value="V5ALLERGEN"/>
</dbReference>
<evidence type="ECO:0000256" key="3">
    <source>
        <dbReference type="SAM" id="SignalP"/>
    </source>
</evidence>
<dbReference type="PROSITE" id="PS01009">
    <property type="entry name" value="CRISP_1"/>
    <property type="match status" value="4"/>
</dbReference>
<proteinExistence type="predicted"/>
<evidence type="ECO:0000313" key="5">
    <source>
        <dbReference type="EMBL" id="CAH0556088.1"/>
    </source>
</evidence>
<dbReference type="InterPro" id="IPR014044">
    <property type="entry name" value="CAP_dom"/>
</dbReference>
<gene>
    <name evidence="5" type="ORF">MELIAE_LOCUS7279</name>
</gene>